<evidence type="ECO:0000256" key="2">
    <source>
        <dbReference type="ARBA" id="ARBA00010961"/>
    </source>
</evidence>
<dbReference type="Pfam" id="PF00872">
    <property type="entry name" value="Transposase_mut"/>
    <property type="match status" value="1"/>
</dbReference>
<dbReference type="EMBL" id="JBDZDV010000011">
    <property type="protein sequence ID" value="MET3112288.1"/>
    <property type="molecule type" value="Genomic_DNA"/>
</dbReference>
<dbReference type="InterPro" id="IPR001207">
    <property type="entry name" value="Transposase_mutator"/>
</dbReference>
<accession>A0ABV2ED04</accession>
<protein>
    <submittedName>
        <fullName evidence="6">Transposase-like protein</fullName>
    </submittedName>
</protein>
<evidence type="ECO:0000313" key="6">
    <source>
        <dbReference type="EMBL" id="MET3112288.1"/>
    </source>
</evidence>
<proteinExistence type="inferred from homology"/>
<dbReference type="Proteomes" id="UP001549019">
    <property type="component" value="Unassembled WGS sequence"/>
</dbReference>
<keyword evidence="7" id="KW-1185">Reference proteome</keyword>
<organism evidence="6 7">
    <name type="scientific">Salinicoccus halitifaciens</name>
    <dbReference type="NCBI Taxonomy" id="1073415"/>
    <lineage>
        <taxon>Bacteria</taxon>
        <taxon>Bacillati</taxon>
        <taxon>Bacillota</taxon>
        <taxon>Bacilli</taxon>
        <taxon>Bacillales</taxon>
        <taxon>Staphylococcaceae</taxon>
        <taxon>Salinicoccus</taxon>
    </lineage>
</organism>
<keyword evidence="4" id="KW-0238">DNA-binding</keyword>
<reference evidence="6 7" key="1">
    <citation type="submission" date="2024-05" db="EMBL/GenBank/DDBJ databases">
        <title>Genomic Encyclopedia of Type Strains, Phase IV (KMG-IV): sequencing the most valuable type-strain genomes for metagenomic binning, comparative biology and taxonomic classification.</title>
        <authorList>
            <person name="Goeker M."/>
        </authorList>
    </citation>
    <scope>NUCLEOTIDE SEQUENCE [LARGE SCALE GENOMIC DNA]</scope>
    <source>
        <strain evidence="6 7">DSM 25286</strain>
    </source>
</reference>
<evidence type="ECO:0000256" key="1">
    <source>
        <dbReference type="ARBA" id="ARBA00002190"/>
    </source>
</evidence>
<comment type="similarity">
    <text evidence="2">Belongs to the transposase mutator family.</text>
</comment>
<gene>
    <name evidence="6" type="ORF">ABHD89_002735</name>
</gene>
<feature type="non-terminal residue" evidence="6">
    <location>
        <position position="71"/>
    </location>
</feature>
<comment type="function">
    <text evidence="1">Required for the transposition of the insertion element.</text>
</comment>
<comment type="caution">
    <text evidence="6">The sequence shown here is derived from an EMBL/GenBank/DDBJ whole genome shotgun (WGS) entry which is preliminary data.</text>
</comment>
<evidence type="ECO:0000256" key="3">
    <source>
        <dbReference type="ARBA" id="ARBA00022578"/>
    </source>
</evidence>
<sequence>MDQLTEQILGSNLNAATKGLAVAVFNAYMEAERDAHVQAAARERSEDRQDMRNGYYERDYITPIGRLRLRV</sequence>
<evidence type="ECO:0000256" key="5">
    <source>
        <dbReference type="ARBA" id="ARBA00023172"/>
    </source>
</evidence>
<evidence type="ECO:0000256" key="4">
    <source>
        <dbReference type="ARBA" id="ARBA00023125"/>
    </source>
</evidence>
<keyword evidence="3" id="KW-0815">Transposition</keyword>
<keyword evidence="5" id="KW-0233">DNA recombination</keyword>
<evidence type="ECO:0000313" key="7">
    <source>
        <dbReference type="Proteomes" id="UP001549019"/>
    </source>
</evidence>
<name>A0ABV2ED04_9STAP</name>